<dbReference type="Pfam" id="PF00591">
    <property type="entry name" value="Glycos_transf_3"/>
    <property type="match status" value="1"/>
</dbReference>
<dbReference type="AlphaFoldDB" id="A0AAN6JPQ3"/>
<accession>A0AAN6JPQ3</accession>
<keyword evidence="2 5" id="KW-0808">Transferase</keyword>
<keyword evidence="6" id="KW-1185">Reference proteome</keyword>
<evidence type="ECO:0000256" key="3">
    <source>
        <dbReference type="SAM" id="MobiDB-lite"/>
    </source>
</evidence>
<dbReference type="PANTHER" id="PTHR43285">
    <property type="entry name" value="ANTHRANILATE PHOSPHORIBOSYLTRANSFERASE"/>
    <property type="match status" value="1"/>
</dbReference>
<comment type="caution">
    <text evidence="5">The sequence shown here is derived from an EMBL/GenBank/DDBJ whole genome shotgun (WGS) entry which is preliminary data.</text>
</comment>
<feature type="region of interest" description="Disordered" evidence="3">
    <location>
        <begin position="1"/>
        <end position="21"/>
    </location>
</feature>
<feature type="domain" description="Glycosyl transferase family 3" evidence="4">
    <location>
        <begin position="143"/>
        <end position="353"/>
    </location>
</feature>
<evidence type="ECO:0000259" key="4">
    <source>
        <dbReference type="Pfam" id="PF00591"/>
    </source>
</evidence>
<dbReference type="GO" id="GO:0000162">
    <property type="term" value="P:L-tryptophan biosynthetic process"/>
    <property type="evidence" value="ECO:0007669"/>
    <property type="project" value="InterPro"/>
</dbReference>
<keyword evidence="1 5" id="KW-0328">Glycosyltransferase</keyword>
<evidence type="ECO:0000313" key="6">
    <source>
        <dbReference type="Proteomes" id="UP001176521"/>
    </source>
</evidence>
<sequence>MASSQQHQQQAQTQTGSVHTSDTFRPLLKALTLSGTIPQPVASLGFPLKSATPPLSSARLRALLEHLADTEFTSAHSNQAQVAAALTALRLTGTDFLPDTISMASDIFFAKANRVEIAPEMEDHPARESAAAAAAAEGAYTGMLDLVGTGGDGHDTFNVSTTAAIVVAGVPGMRVCKHGAKAASSTSGSADLMLAFGVPLLSLGPSVISTIIPRSSFNFLLGAMWHSALAPFAPIRRSIGFPTLFNVLGPLINPARPARCIIGVHSAGLGPIFAETLRRQGKERAWVVCGFEGLDEISIEGETNVWELKDGQIRHFTISPADFGLPSHPLSHVVSASAAENASIALHLLSEAEETLPAEPLSEPLPLSEADAASSPGAEEPLPPIPRGTRLRALADYTLLQASALLYVASAAPTLPECTELARKSMRGGGARAALDRLRSETAAALQRQRAEEAAAEAARRQSETTANSGSEQRGGGQGGGQKEREKKVGELDEFSYLPEPTRDANVGTE</sequence>
<feature type="compositionally biased region" description="Low complexity" evidence="3">
    <location>
        <begin position="1"/>
        <end position="15"/>
    </location>
</feature>
<evidence type="ECO:0000256" key="1">
    <source>
        <dbReference type="ARBA" id="ARBA00022676"/>
    </source>
</evidence>
<dbReference type="Proteomes" id="UP001176521">
    <property type="component" value="Unassembled WGS sequence"/>
</dbReference>
<dbReference type="NCBIfam" id="TIGR01245">
    <property type="entry name" value="trpD"/>
    <property type="match status" value="1"/>
</dbReference>
<gene>
    <name evidence="5" type="primary">TRP4</name>
    <name evidence="5" type="ORF">OC842_005060</name>
</gene>
<dbReference type="InterPro" id="IPR035902">
    <property type="entry name" value="Nuc_phospho_transferase"/>
</dbReference>
<dbReference type="InterPro" id="IPR005940">
    <property type="entry name" value="Anthranilate_Pribosyl_Tfrase"/>
</dbReference>
<dbReference type="InterPro" id="IPR000312">
    <property type="entry name" value="Glycosyl_Trfase_fam3"/>
</dbReference>
<organism evidence="5 6">
    <name type="scientific">Tilletia horrida</name>
    <dbReference type="NCBI Taxonomy" id="155126"/>
    <lineage>
        <taxon>Eukaryota</taxon>
        <taxon>Fungi</taxon>
        <taxon>Dikarya</taxon>
        <taxon>Basidiomycota</taxon>
        <taxon>Ustilaginomycotina</taxon>
        <taxon>Exobasidiomycetes</taxon>
        <taxon>Tilletiales</taxon>
        <taxon>Tilletiaceae</taxon>
        <taxon>Tilletia</taxon>
    </lineage>
</organism>
<feature type="region of interest" description="Disordered" evidence="3">
    <location>
        <begin position="355"/>
        <end position="387"/>
    </location>
</feature>
<dbReference type="Gene3D" id="3.40.1030.10">
    <property type="entry name" value="Nucleoside phosphorylase/phosphoribosyltransferase catalytic domain"/>
    <property type="match status" value="1"/>
</dbReference>
<evidence type="ECO:0000256" key="2">
    <source>
        <dbReference type="ARBA" id="ARBA00022679"/>
    </source>
</evidence>
<protein>
    <submittedName>
        <fullName evidence="5">Anthranilate phosphoribosyltransferase</fullName>
        <ecNumber evidence="5">2.4.2.18</ecNumber>
    </submittedName>
</protein>
<dbReference type="GO" id="GO:0004048">
    <property type="term" value="F:anthranilate phosphoribosyltransferase activity"/>
    <property type="evidence" value="ECO:0007669"/>
    <property type="project" value="UniProtKB-EC"/>
</dbReference>
<dbReference type="GO" id="GO:0005829">
    <property type="term" value="C:cytosol"/>
    <property type="evidence" value="ECO:0007669"/>
    <property type="project" value="TreeGrafter"/>
</dbReference>
<feature type="compositionally biased region" description="Low complexity" evidence="3">
    <location>
        <begin position="357"/>
        <end position="370"/>
    </location>
</feature>
<name>A0AAN6JPQ3_9BASI</name>
<evidence type="ECO:0000313" key="5">
    <source>
        <dbReference type="EMBL" id="KAK0526852.1"/>
    </source>
</evidence>
<dbReference type="PANTHER" id="PTHR43285:SF2">
    <property type="entry name" value="ANTHRANILATE PHOSPHORIBOSYLTRANSFERASE"/>
    <property type="match status" value="1"/>
</dbReference>
<reference evidence="5" key="1">
    <citation type="journal article" date="2023" name="PhytoFront">
        <title>Draft Genome Resources of Seven Strains of Tilletia horrida, Causal Agent of Kernel Smut of Rice.</title>
        <authorList>
            <person name="Khanal S."/>
            <person name="Antony Babu S."/>
            <person name="Zhou X.G."/>
        </authorList>
    </citation>
    <scope>NUCLEOTIDE SEQUENCE</scope>
    <source>
        <strain evidence="5">TX3</strain>
    </source>
</reference>
<dbReference type="EMBL" id="JAPDMQ010000336">
    <property type="protein sequence ID" value="KAK0526852.1"/>
    <property type="molecule type" value="Genomic_DNA"/>
</dbReference>
<feature type="region of interest" description="Disordered" evidence="3">
    <location>
        <begin position="442"/>
        <end position="510"/>
    </location>
</feature>
<feature type="compositionally biased region" description="Basic and acidic residues" evidence="3">
    <location>
        <begin position="449"/>
        <end position="463"/>
    </location>
</feature>
<dbReference type="SUPFAM" id="SSF52418">
    <property type="entry name" value="Nucleoside phosphorylase/phosphoribosyltransferase catalytic domain"/>
    <property type="match status" value="1"/>
</dbReference>
<feature type="compositionally biased region" description="Basic and acidic residues" evidence="3">
    <location>
        <begin position="482"/>
        <end position="491"/>
    </location>
</feature>
<dbReference type="EC" id="2.4.2.18" evidence="5"/>
<proteinExistence type="predicted"/>